<sequence length="71" mass="8373">MSRPFSFHRIILARNRTKFPNTAVWLMHKFFLTKLASFCYSCYLSFKIVNISVFTDTRKGTEFAIASFYFG</sequence>
<proteinExistence type="predicted"/>
<gene>
    <name evidence="1" type="ORF">A2165_00460</name>
</gene>
<evidence type="ECO:0000313" key="1">
    <source>
        <dbReference type="EMBL" id="OGD83707.1"/>
    </source>
</evidence>
<protein>
    <submittedName>
        <fullName evidence="1">Uncharacterized protein</fullName>
    </submittedName>
</protein>
<comment type="caution">
    <text evidence="1">The sequence shown here is derived from an EMBL/GenBank/DDBJ whole genome shotgun (WGS) entry which is preliminary data.</text>
</comment>
<organism evidence="1 2">
    <name type="scientific">Candidatus Curtissbacteria bacterium RBG_13_40_7</name>
    <dbReference type="NCBI Taxonomy" id="1797706"/>
    <lineage>
        <taxon>Bacteria</taxon>
        <taxon>Candidatus Curtissiibacteriota</taxon>
    </lineage>
</organism>
<dbReference type="AlphaFoldDB" id="A0A1F5FVR2"/>
<evidence type="ECO:0000313" key="2">
    <source>
        <dbReference type="Proteomes" id="UP000179252"/>
    </source>
</evidence>
<accession>A0A1F5FVR2</accession>
<dbReference type="EMBL" id="MFAU01000040">
    <property type="protein sequence ID" value="OGD83707.1"/>
    <property type="molecule type" value="Genomic_DNA"/>
</dbReference>
<dbReference type="Proteomes" id="UP000179252">
    <property type="component" value="Unassembled WGS sequence"/>
</dbReference>
<name>A0A1F5FVR2_9BACT</name>
<reference evidence="1 2" key="1">
    <citation type="journal article" date="2016" name="Nat. Commun.">
        <title>Thousands of microbial genomes shed light on interconnected biogeochemical processes in an aquifer system.</title>
        <authorList>
            <person name="Anantharaman K."/>
            <person name="Brown C.T."/>
            <person name="Hug L.A."/>
            <person name="Sharon I."/>
            <person name="Castelle C.J."/>
            <person name="Probst A.J."/>
            <person name="Thomas B.C."/>
            <person name="Singh A."/>
            <person name="Wilkins M.J."/>
            <person name="Karaoz U."/>
            <person name="Brodie E.L."/>
            <person name="Williams K.H."/>
            <person name="Hubbard S.S."/>
            <person name="Banfield J.F."/>
        </authorList>
    </citation>
    <scope>NUCLEOTIDE SEQUENCE [LARGE SCALE GENOMIC DNA]</scope>
</reference>